<keyword evidence="2" id="KW-1185">Reference proteome</keyword>
<evidence type="ECO:0000313" key="1">
    <source>
        <dbReference type="EMBL" id="CAD8198739.1"/>
    </source>
</evidence>
<proteinExistence type="predicted"/>
<dbReference type="Proteomes" id="UP000683925">
    <property type="component" value="Unassembled WGS sequence"/>
</dbReference>
<sequence>MMLVAIYRTVFGKGYISVDQELLWIQITNYKQGFSLNHEMRLNYFNIDKKLLEKDKKRIRKLEKSNLIVMLIRLKLNLIYLDQIMGIIEKTSRIHFSFLKS</sequence>
<gene>
    <name evidence="1" type="ORF">POCTA_138.1.T1170162</name>
</gene>
<dbReference type="EMBL" id="CAJJDP010000117">
    <property type="protein sequence ID" value="CAD8198739.1"/>
    <property type="molecule type" value="Genomic_DNA"/>
</dbReference>
<dbReference type="OrthoDB" id="10558105at2759"/>
<reference evidence="1" key="1">
    <citation type="submission" date="2021-01" db="EMBL/GenBank/DDBJ databases">
        <authorList>
            <consortium name="Genoscope - CEA"/>
            <person name="William W."/>
        </authorList>
    </citation>
    <scope>NUCLEOTIDE SEQUENCE</scope>
</reference>
<comment type="caution">
    <text evidence="1">The sequence shown here is derived from an EMBL/GenBank/DDBJ whole genome shotgun (WGS) entry which is preliminary data.</text>
</comment>
<dbReference type="AlphaFoldDB" id="A0A8S1XCR9"/>
<protein>
    <submittedName>
        <fullName evidence="1">Uncharacterized protein</fullName>
    </submittedName>
</protein>
<accession>A0A8S1XCR9</accession>
<name>A0A8S1XCR9_PAROT</name>
<evidence type="ECO:0000313" key="2">
    <source>
        <dbReference type="Proteomes" id="UP000683925"/>
    </source>
</evidence>
<organism evidence="1 2">
    <name type="scientific">Paramecium octaurelia</name>
    <dbReference type="NCBI Taxonomy" id="43137"/>
    <lineage>
        <taxon>Eukaryota</taxon>
        <taxon>Sar</taxon>
        <taxon>Alveolata</taxon>
        <taxon>Ciliophora</taxon>
        <taxon>Intramacronucleata</taxon>
        <taxon>Oligohymenophorea</taxon>
        <taxon>Peniculida</taxon>
        <taxon>Parameciidae</taxon>
        <taxon>Paramecium</taxon>
    </lineage>
</organism>